<dbReference type="Pfam" id="PF13561">
    <property type="entry name" value="adh_short_C2"/>
    <property type="match status" value="1"/>
</dbReference>
<dbReference type="PANTHER" id="PTHR42879">
    <property type="entry name" value="3-OXOACYL-(ACYL-CARRIER-PROTEIN) REDUCTASE"/>
    <property type="match status" value="1"/>
</dbReference>
<dbReference type="Proteomes" id="UP000318939">
    <property type="component" value="Plasmid unnamed1"/>
</dbReference>
<dbReference type="PRINTS" id="PR00081">
    <property type="entry name" value="GDHRDH"/>
</dbReference>
<comment type="similarity">
    <text evidence="1">Belongs to the short-chain dehydrogenases/reductases (SDR) family.</text>
</comment>
<evidence type="ECO:0000313" key="2">
    <source>
        <dbReference type="EMBL" id="WFS25443.1"/>
    </source>
</evidence>
<dbReference type="Gene3D" id="3.40.50.720">
    <property type="entry name" value="NAD(P)-binding Rossmann-like Domain"/>
    <property type="match status" value="1"/>
</dbReference>
<protein>
    <submittedName>
        <fullName evidence="2">SDR family oxidoreductase</fullName>
    </submittedName>
</protein>
<sequence length="261" mass="26349">MDVHTKSFNDKIVLVTGGSKGIGLACAKQFVGEGARVVISSRSQANIDEALKLLPGAVGFAADLSDGAAAAALVKRVGLDVGPIDVLVNSAGAAKRSPPEDLTPAFWRAAMDAKFFSTINVVDPIVKAMAARGHGVIINIIGAGGKVASPIHLAGGSANAALMLATAGLGNAYAASGVRIVGISPGLTQTGRVAEGVAADARLAGITIEAAIENSVKKIPIGRMALPEEVADLALFLASDKARYITGITITMDGAQYPVVV</sequence>
<dbReference type="SUPFAM" id="SSF51735">
    <property type="entry name" value="NAD(P)-binding Rossmann-fold domains"/>
    <property type="match status" value="1"/>
</dbReference>
<keyword evidence="2" id="KW-0614">Plasmid</keyword>
<dbReference type="InterPro" id="IPR036291">
    <property type="entry name" value="NAD(P)-bd_dom_sf"/>
</dbReference>
<evidence type="ECO:0000256" key="1">
    <source>
        <dbReference type="ARBA" id="ARBA00006484"/>
    </source>
</evidence>
<accession>A0ABY8IQJ3</accession>
<evidence type="ECO:0000313" key="3">
    <source>
        <dbReference type="Proteomes" id="UP000318939"/>
    </source>
</evidence>
<dbReference type="InterPro" id="IPR002347">
    <property type="entry name" value="SDR_fam"/>
</dbReference>
<reference evidence="2 3" key="1">
    <citation type="journal article" date="2019" name="Phytopathology">
        <title>A Novel Group of Rhizobium tumorigenes-Like Agrobacteria Associated with Crown Gall Disease of Rhododendron and Blueberry.</title>
        <authorList>
            <person name="Kuzmanovic N."/>
            <person name="Behrens P."/>
            <person name="Idczak E."/>
            <person name="Wagner S."/>
            <person name="Gotz M."/>
            <person name="Sproer C."/>
            <person name="Bunk B."/>
            <person name="Overmann J."/>
            <person name="Smalla K."/>
        </authorList>
    </citation>
    <scope>NUCLEOTIDE SEQUENCE [LARGE SCALE GENOMIC DNA]</scope>
    <source>
        <strain evidence="3">rho-6.2</strain>
    </source>
</reference>
<dbReference type="EMBL" id="CP117268">
    <property type="protein sequence ID" value="WFS25443.1"/>
    <property type="molecule type" value="Genomic_DNA"/>
</dbReference>
<dbReference type="RefSeq" id="WP_142831348.1">
    <property type="nucleotide sequence ID" value="NZ_CP117268.1"/>
</dbReference>
<geneLocation type="plasmid" evidence="2 3">
    <name>unnamed1</name>
</geneLocation>
<organism evidence="2 3">
    <name type="scientific">Rhizobium rhododendri</name>
    <dbReference type="NCBI Taxonomy" id="2506430"/>
    <lineage>
        <taxon>Bacteria</taxon>
        <taxon>Pseudomonadati</taxon>
        <taxon>Pseudomonadota</taxon>
        <taxon>Alphaproteobacteria</taxon>
        <taxon>Hyphomicrobiales</taxon>
        <taxon>Rhizobiaceae</taxon>
        <taxon>Rhizobium/Agrobacterium group</taxon>
        <taxon>Rhizobium</taxon>
    </lineage>
</organism>
<dbReference type="InterPro" id="IPR050259">
    <property type="entry name" value="SDR"/>
</dbReference>
<proteinExistence type="inferred from homology"/>
<keyword evidence="3" id="KW-1185">Reference proteome</keyword>
<reference evidence="2 3" key="2">
    <citation type="journal article" date="2023" name="MicrobiologyOpen">
        <title>Genomics of the tumorigenes clade of the family Rhizobiaceae and description of Rhizobium rhododendri sp. nov.</title>
        <authorList>
            <person name="Kuzmanovic N."/>
            <person name="diCenzo G.C."/>
            <person name="Bunk B."/>
            <person name="Sproeer C."/>
            <person name="Fruehling A."/>
            <person name="Neumann-Schaal M."/>
            <person name="Overmann J."/>
            <person name="Smalla K."/>
        </authorList>
    </citation>
    <scope>NUCLEOTIDE SEQUENCE [LARGE SCALE GENOMIC DNA]</scope>
    <source>
        <strain evidence="3">rho-6.2</strain>
        <plasmid evidence="2 3">unnamed1</plasmid>
    </source>
</reference>
<name>A0ABY8IQJ3_9HYPH</name>
<gene>
    <name evidence="2" type="ORF">PR018_24785</name>
</gene>